<organism evidence="2 3">
    <name type="scientific">Dawidia soli</name>
    <dbReference type="NCBI Taxonomy" id="2782352"/>
    <lineage>
        <taxon>Bacteria</taxon>
        <taxon>Pseudomonadati</taxon>
        <taxon>Bacteroidota</taxon>
        <taxon>Cytophagia</taxon>
        <taxon>Cytophagales</taxon>
        <taxon>Chryseotaleaceae</taxon>
        <taxon>Dawidia</taxon>
    </lineage>
</organism>
<reference evidence="2 3" key="1">
    <citation type="submission" date="2021-05" db="EMBL/GenBank/DDBJ databases">
        <title>A Polyphasic approach of four new species of the genus Ohtaekwangia: Ohtaekwangia histidinii sp. nov., Ohtaekwangia cretensis sp. nov., Ohtaekwangia indiensis sp. nov., Ohtaekwangia reichenbachii sp. nov. from diverse environment.</title>
        <authorList>
            <person name="Octaviana S."/>
        </authorList>
    </citation>
    <scope>NUCLEOTIDE SEQUENCE [LARGE SCALE GENOMIC DNA]</scope>
    <source>
        <strain evidence="2 3">PWU37</strain>
    </source>
</reference>
<dbReference type="Proteomes" id="UP001319180">
    <property type="component" value="Unassembled WGS sequence"/>
</dbReference>
<protein>
    <submittedName>
        <fullName evidence="2">Uncharacterized protein</fullName>
    </submittedName>
</protein>
<evidence type="ECO:0000313" key="3">
    <source>
        <dbReference type="Proteomes" id="UP001319180"/>
    </source>
</evidence>
<keyword evidence="3" id="KW-1185">Reference proteome</keyword>
<dbReference type="EMBL" id="JAHESC010000052">
    <property type="protein sequence ID" value="MBT1690005.1"/>
    <property type="molecule type" value="Genomic_DNA"/>
</dbReference>
<proteinExistence type="predicted"/>
<name>A0AAP2GKY1_9BACT</name>
<feature type="region of interest" description="Disordered" evidence="1">
    <location>
        <begin position="1"/>
        <end position="69"/>
    </location>
</feature>
<feature type="compositionally biased region" description="Low complexity" evidence="1">
    <location>
        <begin position="1"/>
        <end position="14"/>
    </location>
</feature>
<sequence>MAQAGAPAQAWGQQTIDRYTSPARAQHNSPGWSASEGLGPTNNRYTSPVRAQHNSPGWSASEGLRASKQ</sequence>
<evidence type="ECO:0000313" key="2">
    <source>
        <dbReference type="EMBL" id="MBT1690005.1"/>
    </source>
</evidence>
<evidence type="ECO:0000256" key="1">
    <source>
        <dbReference type="SAM" id="MobiDB-lite"/>
    </source>
</evidence>
<comment type="caution">
    <text evidence="2">The sequence shown here is derived from an EMBL/GenBank/DDBJ whole genome shotgun (WGS) entry which is preliminary data.</text>
</comment>
<accession>A0AAP2GKY1</accession>
<dbReference type="AlphaFoldDB" id="A0AAP2GKY1"/>
<gene>
    <name evidence="2" type="ORF">KK078_25805</name>
</gene>